<evidence type="ECO:0000256" key="1">
    <source>
        <dbReference type="ARBA" id="ARBA00004141"/>
    </source>
</evidence>
<dbReference type="Pfam" id="PF07264">
    <property type="entry name" value="EI24"/>
    <property type="match status" value="1"/>
</dbReference>
<comment type="subcellular location">
    <subcellularLocation>
        <location evidence="1">Membrane</location>
        <topology evidence="1">Multi-pass membrane protein</topology>
    </subcellularLocation>
</comment>
<feature type="transmembrane region" description="Helical" evidence="5">
    <location>
        <begin position="57"/>
        <end position="78"/>
    </location>
</feature>
<dbReference type="RefSeq" id="WP_175474180.1">
    <property type="nucleotide sequence ID" value="NZ_FNBW01000006.1"/>
</dbReference>
<evidence type="ECO:0000256" key="3">
    <source>
        <dbReference type="ARBA" id="ARBA00022989"/>
    </source>
</evidence>
<evidence type="ECO:0000256" key="2">
    <source>
        <dbReference type="ARBA" id="ARBA00022692"/>
    </source>
</evidence>
<gene>
    <name evidence="6" type="ORF">SAMN05660686_02150</name>
</gene>
<dbReference type="Proteomes" id="UP000198615">
    <property type="component" value="Unassembled WGS sequence"/>
</dbReference>
<keyword evidence="7" id="KW-1185">Reference proteome</keyword>
<dbReference type="InterPro" id="IPR059112">
    <property type="entry name" value="CysZ/EI24"/>
</dbReference>
<dbReference type="AlphaFoldDB" id="A0A8G2EYP2"/>
<dbReference type="EMBL" id="FNBW01000006">
    <property type="protein sequence ID" value="SDF74220.1"/>
    <property type="molecule type" value="Genomic_DNA"/>
</dbReference>
<protein>
    <submittedName>
        <fullName evidence="6">Uncharacterized protein involved in cysteine biosynthesis</fullName>
    </submittedName>
</protein>
<evidence type="ECO:0000313" key="7">
    <source>
        <dbReference type="Proteomes" id="UP000198615"/>
    </source>
</evidence>
<feature type="transmembrane region" description="Helical" evidence="5">
    <location>
        <begin position="20"/>
        <end position="45"/>
    </location>
</feature>
<accession>A0A8G2EYP2</accession>
<sequence length="224" mass="24343">MFRSISLTLGQLGDPRLRSVLILSIGASLALIVFLTIGVGYALSALAQTGTEWLDSLLVWLGAIGTFIFALIFFPGSVQLVSGVFADRVADAVMANHYPTAPTPRHVPMGEVLGDGLRFAFLSIGLNILALPLYFVLPGLNLIVFYGLNGYLLGREYAEMVGQRTLDRMSMRTFRRANQGSLFLGGVLIAVLSTIPVVNLTTPVVATAFAVHEHERLRRRTVPR</sequence>
<reference evidence="6 7" key="1">
    <citation type="submission" date="2016-10" db="EMBL/GenBank/DDBJ databases">
        <authorList>
            <person name="Varghese N."/>
            <person name="Submissions S."/>
        </authorList>
    </citation>
    <scope>NUCLEOTIDE SEQUENCE [LARGE SCALE GENOMIC DNA]</scope>
    <source>
        <strain evidence="6 7">DSM 18839</strain>
    </source>
</reference>
<feature type="transmembrane region" description="Helical" evidence="5">
    <location>
        <begin position="182"/>
        <end position="211"/>
    </location>
</feature>
<evidence type="ECO:0000313" key="6">
    <source>
        <dbReference type="EMBL" id="SDF74220.1"/>
    </source>
</evidence>
<feature type="transmembrane region" description="Helical" evidence="5">
    <location>
        <begin position="119"/>
        <end position="148"/>
    </location>
</feature>
<evidence type="ECO:0000256" key="5">
    <source>
        <dbReference type="SAM" id="Phobius"/>
    </source>
</evidence>
<evidence type="ECO:0000256" key="4">
    <source>
        <dbReference type="ARBA" id="ARBA00023136"/>
    </source>
</evidence>
<proteinExistence type="predicted"/>
<keyword evidence="4 5" id="KW-0472">Membrane</keyword>
<keyword evidence="3 5" id="KW-1133">Transmembrane helix</keyword>
<name>A0A8G2EYP2_9PROT</name>
<comment type="caution">
    <text evidence="6">The sequence shown here is derived from an EMBL/GenBank/DDBJ whole genome shotgun (WGS) entry which is preliminary data.</text>
</comment>
<keyword evidence="2 5" id="KW-0812">Transmembrane</keyword>
<organism evidence="6 7">
    <name type="scientific">Thalassobaculum litoreum DSM 18839</name>
    <dbReference type="NCBI Taxonomy" id="1123362"/>
    <lineage>
        <taxon>Bacteria</taxon>
        <taxon>Pseudomonadati</taxon>
        <taxon>Pseudomonadota</taxon>
        <taxon>Alphaproteobacteria</taxon>
        <taxon>Rhodospirillales</taxon>
        <taxon>Thalassobaculaceae</taxon>
        <taxon>Thalassobaculum</taxon>
    </lineage>
</organism>